<reference evidence="9" key="1">
    <citation type="submission" date="2025-08" db="UniProtKB">
        <authorList>
            <consortium name="RefSeq"/>
        </authorList>
    </citation>
    <scope>IDENTIFICATION</scope>
</reference>
<dbReference type="GeneID" id="100212126"/>
<feature type="compositionally biased region" description="Polar residues" evidence="6">
    <location>
        <begin position="636"/>
        <end position="651"/>
    </location>
</feature>
<dbReference type="PANTHER" id="PTHR24348:SF22">
    <property type="entry name" value="NON-SPECIFIC SERINE_THREONINE PROTEIN KINASE"/>
    <property type="match status" value="1"/>
</dbReference>
<dbReference type="PROSITE" id="PS00108">
    <property type="entry name" value="PROTEIN_KINASE_ST"/>
    <property type="match status" value="1"/>
</dbReference>
<organism evidence="8 9">
    <name type="scientific">Hydra vulgaris</name>
    <name type="common">Hydra</name>
    <name type="synonym">Hydra attenuata</name>
    <dbReference type="NCBI Taxonomy" id="6087"/>
    <lineage>
        <taxon>Eukaryota</taxon>
        <taxon>Metazoa</taxon>
        <taxon>Cnidaria</taxon>
        <taxon>Hydrozoa</taxon>
        <taxon>Hydroidolina</taxon>
        <taxon>Anthoathecata</taxon>
        <taxon>Aplanulata</taxon>
        <taxon>Hydridae</taxon>
        <taxon>Hydra</taxon>
    </lineage>
</organism>
<evidence type="ECO:0000256" key="4">
    <source>
        <dbReference type="ARBA" id="ARBA00022840"/>
    </source>
</evidence>
<evidence type="ECO:0000256" key="3">
    <source>
        <dbReference type="ARBA" id="ARBA00022777"/>
    </source>
</evidence>
<dbReference type="PROSITE" id="PS00107">
    <property type="entry name" value="PROTEIN_KINASE_ATP"/>
    <property type="match status" value="1"/>
</dbReference>
<evidence type="ECO:0000256" key="5">
    <source>
        <dbReference type="PROSITE-ProRule" id="PRU10141"/>
    </source>
</evidence>
<dbReference type="GO" id="GO:0016301">
    <property type="term" value="F:kinase activity"/>
    <property type="evidence" value="ECO:0007669"/>
    <property type="project" value="UniProtKB-KW"/>
</dbReference>
<evidence type="ECO:0000256" key="6">
    <source>
        <dbReference type="SAM" id="MobiDB-lite"/>
    </source>
</evidence>
<dbReference type="SMART" id="SM00220">
    <property type="entry name" value="S_TKc"/>
    <property type="match status" value="1"/>
</dbReference>
<proteinExistence type="predicted"/>
<dbReference type="InterPro" id="IPR008271">
    <property type="entry name" value="Ser/Thr_kinase_AS"/>
</dbReference>
<feature type="binding site" evidence="5">
    <location>
        <position position="43"/>
    </location>
    <ligand>
        <name>ATP</name>
        <dbReference type="ChEBI" id="CHEBI:30616"/>
    </ligand>
</feature>
<evidence type="ECO:0000313" key="8">
    <source>
        <dbReference type="Proteomes" id="UP001652625"/>
    </source>
</evidence>
<gene>
    <name evidence="9" type="primary">LOC100212126</name>
</gene>
<dbReference type="PANTHER" id="PTHR24348">
    <property type="entry name" value="SERINE/THREONINE-PROTEIN KINASE UNC-51-RELATED"/>
    <property type="match status" value="1"/>
</dbReference>
<feature type="region of interest" description="Disordered" evidence="6">
    <location>
        <begin position="425"/>
        <end position="449"/>
    </location>
</feature>
<evidence type="ECO:0000313" key="9">
    <source>
        <dbReference type="RefSeq" id="XP_065663264.1"/>
    </source>
</evidence>
<evidence type="ECO:0000256" key="2">
    <source>
        <dbReference type="ARBA" id="ARBA00022741"/>
    </source>
</evidence>
<evidence type="ECO:0000259" key="7">
    <source>
        <dbReference type="PROSITE" id="PS50011"/>
    </source>
</evidence>
<keyword evidence="8" id="KW-1185">Reference proteome</keyword>
<dbReference type="InterPro" id="IPR017441">
    <property type="entry name" value="Protein_kinase_ATP_BS"/>
</dbReference>
<keyword evidence="4 5" id="KW-0067">ATP-binding</keyword>
<dbReference type="Gene3D" id="1.10.510.10">
    <property type="entry name" value="Transferase(Phosphotransferase) domain 1"/>
    <property type="match status" value="1"/>
</dbReference>
<evidence type="ECO:0000256" key="1">
    <source>
        <dbReference type="ARBA" id="ARBA00022679"/>
    </source>
</evidence>
<feature type="region of interest" description="Disordered" evidence="6">
    <location>
        <begin position="594"/>
        <end position="616"/>
    </location>
</feature>
<sequence length="889" mass="99476">MEQIGNYEYSKKDLIGHGAFAVVFKGKPLVSVKKGIVQDVAIKLINKKNLSKTQTLLEKEINILKELHHENIVKLLDCIETPSSVYLIMEYCNGGDLADYLQLKGTLSEDTIRLFLKQIASALQVLTTKDIVHRDLKPQNILLSHQNEFPKFLQPSDIKVKIADFGFARFLHGEMMAATLCGSPMYMAPEVIMSKAYDAKADLWSVGAIVYQCLTGKGPFMASNPQHLRRLYESNKNLKPTIPADCSQAMKDLLYALLKRNPKERISFDMFFNHPFLIGESLSFSSTPVAVPSRRRGFSECSRGVRSPIESLSSPRYTDYLQQAAVTPPDDIKLSSDPVAELVVCNTKPNSSSVPDDFVVVTQHGFSSKQVLLPQSSSGKSGSKAHFIIGSPDNNLYDSVLNEQPHKVLLESPDSTLHNVRTFVRKTKSHSPSPTNISRTPSPLAKDKSAPVLCRKTSWKVSTPPSLYPVADFGENQNKENLDKNQSIIQKVDRARRSTISYNERPKKEVTKNYSPQEDSKKKFLSDLPASNNAVIHKSKSSPALISQAVKLMPVQKTHEEMKQNLAALLKQLNFENRQHNILANLPSPVFKLSDSPESQKLSLGENTPPPGVFLSASPSSWNDKLSLIRQEQNKRSSQTNNQSFKTENVTENSVKQVSQFKSESPNNFTTRYQNDAFLSREHLLAMEEIEFLYSFAENLLIVVTDINISNYVSDILYDNSKISIGIKPTVDGCKHNKMLLVLEALRVATYALRFAQSHQAKGTLKVTSMFKAVITKLSSLCDDCIQRIAAFIIYPSTENIKTHKVDTAKLLYIYGVGVCQYAAYSELTLNYIQAGRCYRISKILFDGLIQQSRSSADKKLLTSFSKNIGERIRILGVGERQLTEAKTR</sequence>
<dbReference type="Gene3D" id="3.30.200.20">
    <property type="entry name" value="Phosphorylase Kinase, domain 1"/>
    <property type="match status" value="1"/>
</dbReference>
<feature type="compositionally biased region" description="Polar residues" evidence="6">
    <location>
        <begin position="430"/>
        <end position="441"/>
    </location>
</feature>
<name>A0ABM4CN71_HYDVU</name>
<dbReference type="RefSeq" id="XP_065663264.1">
    <property type="nucleotide sequence ID" value="XM_065807192.1"/>
</dbReference>
<feature type="region of interest" description="Disordered" evidence="6">
    <location>
        <begin position="632"/>
        <end position="651"/>
    </location>
</feature>
<keyword evidence="1" id="KW-0808">Transferase</keyword>
<dbReference type="InterPro" id="IPR045269">
    <property type="entry name" value="Atg1-like"/>
</dbReference>
<feature type="domain" description="Protein kinase" evidence="7">
    <location>
        <begin position="9"/>
        <end position="277"/>
    </location>
</feature>
<keyword evidence="3 9" id="KW-0418">Kinase</keyword>
<dbReference type="Proteomes" id="UP001652625">
    <property type="component" value="Chromosome 10"/>
</dbReference>
<dbReference type="Pfam" id="PF00069">
    <property type="entry name" value="Pkinase"/>
    <property type="match status" value="1"/>
</dbReference>
<feature type="compositionally biased region" description="Polar residues" evidence="6">
    <location>
        <begin position="596"/>
        <end position="606"/>
    </location>
</feature>
<dbReference type="PROSITE" id="PS50011">
    <property type="entry name" value="PROTEIN_KINASE_DOM"/>
    <property type="match status" value="1"/>
</dbReference>
<dbReference type="SUPFAM" id="SSF56112">
    <property type="entry name" value="Protein kinase-like (PK-like)"/>
    <property type="match status" value="1"/>
</dbReference>
<keyword evidence="2 5" id="KW-0547">Nucleotide-binding</keyword>
<dbReference type="InterPro" id="IPR011009">
    <property type="entry name" value="Kinase-like_dom_sf"/>
</dbReference>
<protein>
    <submittedName>
        <fullName evidence="9">Serine/threonine-protein kinase unc-51 isoform X2</fullName>
    </submittedName>
</protein>
<accession>A0ABM4CN71</accession>
<dbReference type="InterPro" id="IPR000719">
    <property type="entry name" value="Prot_kinase_dom"/>
</dbReference>